<keyword evidence="6" id="KW-0238">DNA-binding</keyword>
<dbReference type="Proteomes" id="UP000825729">
    <property type="component" value="Unassembled WGS sequence"/>
</dbReference>
<dbReference type="InterPro" id="IPR013765">
    <property type="entry name" value="DNA_recomb/repair_RecA"/>
</dbReference>
<dbReference type="InterPro" id="IPR003593">
    <property type="entry name" value="AAA+_ATPase"/>
</dbReference>
<gene>
    <name evidence="10" type="ORF">H6P81_007677</name>
</gene>
<dbReference type="SMART" id="SM00382">
    <property type="entry name" value="AAA"/>
    <property type="match status" value="1"/>
</dbReference>
<proteinExistence type="inferred from homology"/>
<comment type="caution">
    <text evidence="10">The sequence shown here is derived from an EMBL/GenBank/DDBJ whole genome shotgun (WGS) entry which is preliminary data.</text>
</comment>
<sequence length="375" mass="40935">MSTSCSLHSFRQNKERQQRGSHSLSSQVETIDYERDQPQDDGKVTEKDAALHHALSCLAGDFGKDSMLSLQQFSRSRNTPVISSGSLKLDQALGIGGFPKGRIIEIYGREASGKTTVALQIVKEAQKLGGYCAYFDVENAIDPSFAEAVGVNTSSLLIARANSAENSLSAVDTLIRSGSVDVIVVDSVAALVPQCELDGVIGDMQFNSQSRLITQALRRIQQSLCRSQTLVIFVNQIRSNLKPSQVFGHGSEVTCGGNALKFHAAIRLRIMRRGLIVEEDEFAGIGISVQVVKNKLAPAMKKAELDIYFGKGIRREAEVLELACKHGVISREGNSYLIDGEIFRDKLEAEQYLAVNDGVLDELVNLLRIQLFGVC</sequence>
<dbReference type="SUPFAM" id="SSF52540">
    <property type="entry name" value="P-loop containing nucleoside triphosphate hydrolases"/>
    <property type="match status" value="1"/>
</dbReference>
<dbReference type="GO" id="GO:0005524">
    <property type="term" value="F:ATP binding"/>
    <property type="evidence" value="ECO:0007669"/>
    <property type="project" value="UniProtKB-KW"/>
</dbReference>
<reference evidence="10 11" key="1">
    <citation type="submission" date="2021-07" db="EMBL/GenBank/DDBJ databases">
        <title>The Aristolochia fimbriata genome: insights into angiosperm evolution, floral development and chemical biosynthesis.</title>
        <authorList>
            <person name="Jiao Y."/>
        </authorList>
    </citation>
    <scope>NUCLEOTIDE SEQUENCE [LARGE SCALE GENOMIC DNA]</scope>
    <source>
        <strain evidence="10">IBCAS-2021</strain>
        <tissue evidence="10">Leaf</tissue>
    </source>
</reference>
<evidence type="ECO:0000256" key="1">
    <source>
        <dbReference type="ARBA" id="ARBA00009391"/>
    </source>
</evidence>
<evidence type="ECO:0000256" key="5">
    <source>
        <dbReference type="RuleBase" id="RU003422"/>
    </source>
</evidence>
<dbReference type="PANTHER" id="PTHR45900">
    <property type="entry name" value="RECA"/>
    <property type="match status" value="1"/>
</dbReference>
<evidence type="ECO:0000313" key="10">
    <source>
        <dbReference type="EMBL" id="KAG9454773.1"/>
    </source>
</evidence>
<dbReference type="GO" id="GO:0006310">
    <property type="term" value="P:DNA recombination"/>
    <property type="evidence" value="ECO:0007669"/>
    <property type="project" value="UniProtKB-KW"/>
</dbReference>
<dbReference type="InterPro" id="IPR049428">
    <property type="entry name" value="RecA-like_N"/>
</dbReference>
<dbReference type="PROSITE" id="PS50162">
    <property type="entry name" value="RECA_2"/>
    <property type="match status" value="1"/>
</dbReference>
<evidence type="ECO:0000259" key="8">
    <source>
        <dbReference type="PROSITE" id="PS50162"/>
    </source>
</evidence>
<keyword evidence="6" id="KW-0227">DNA damage</keyword>
<evidence type="ECO:0000259" key="9">
    <source>
        <dbReference type="PROSITE" id="PS50163"/>
    </source>
</evidence>
<evidence type="ECO:0000256" key="7">
    <source>
        <dbReference type="SAM" id="MobiDB-lite"/>
    </source>
</evidence>
<comment type="similarity">
    <text evidence="1 5">Belongs to the RecA family.</text>
</comment>
<dbReference type="PANTHER" id="PTHR45900:SF4">
    <property type="entry name" value="DNA REPAIR PROTEIN RECA HOMOLOG 2, MITOCHONDRIAL"/>
    <property type="match status" value="1"/>
</dbReference>
<dbReference type="EMBL" id="JAINDJ010000003">
    <property type="protein sequence ID" value="KAG9454773.1"/>
    <property type="molecule type" value="Genomic_DNA"/>
</dbReference>
<dbReference type="GO" id="GO:0006281">
    <property type="term" value="P:DNA repair"/>
    <property type="evidence" value="ECO:0007669"/>
    <property type="project" value="InterPro"/>
</dbReference>
<feature type="domain" description="RecA family profile 1" evidence="8">
    <location>
        <begin position="78"/>
        <end position="237"/>
    </location>
</feature>
<feature type="compositionally biased region" description="Polar residues" evidence="7">
    <location>
        <begin position="1"/>
        <end position="10"/>
    </location>
</feature>
<evidence type="ECO:0000256" key="6">
    <source>
        <dbReference type="RuleBase" id="RU004527"/>
    </source>
</evidence>
<dbReference type="PROSITE" id="PS50163">
    <property type="entry name" value="RECA_3"/>
    <property type="match status" value="1"/>
</dbReference>
<dbReference type="GO" id="GO:0003697">
    <property type="term" value="F:single-stranded DNA binding"/>
    <property type="evidence" value="ECO:0007669"/>
    <property type="project" value="InterPro"/>
</dbReference>
<feature type="compositionally biased region" description="Basic and acidic residues" evidence="7">
    <location>
        <begin position="32"/>
        <end position="46"/>
    </location>
</feature>
<dbReference type="InterPro" id="IPR027417">
    <property type="entry name" value="P-loop_NTPase"/>
</dbReference>
<dbReference type="InterPro" id="IPR020588">
    <property type="entry name" value="RecA_ATP-bd"/>
</dbReference>
<accession>A0AAV7F5F3</accession>
<keyword evidence="11" id="KW-1185">Reference proteome</keyword>
<dbReference type="InterPro" id="IPR020587">
    <property type="entry name" value="RecA_monomer-monomer_interface"/>
</dbReference>
<evidence type="ECO:0000256" key="4">
    <source>
        <dbReference type="ARBA" id="ARBA00023172"/>
    </source>
</evidence>
<dbReference type="AlphaFoldDB" id="A0AAV7F5F3"/>
<feature type="region of interest" description="Disordered" evidence="7">
    <location>
        <begin position="1"/>
        <end position="46"/>
    </location>
</feature>
<dbReference type="CDD" id="cd00983">
    <property type="entry name" value="RecA"/>
    <property type="match status" value="1"/>
</dbReference>
<keyword evidence="4 6" id="KW-0233">DNA recombination</keyword>
<dbReference type="Pfam" id="PF00154">
    <property type="entry name" value="RecA_N"/>
    <property type="match status" value="1"/>
</dbReference>
<dbReference type="GO" id="GO:0140664">
    <property type="term" value="F:ATP-dependent DNA damage sensor activity"/>
    <property type="evidence" value="ECO:0007669"/>
    <property type="project" value="InterPro"/>
</dbReference>
<protein>
    <submittedName>
        <fullName evidence="10">Uncharacterized protein</fullName>
    </submittedName>
</protein>
<evidence type="ECO:0000256" key="2">
    <source>
        <dbReference type="ARBA" id="ARBA00022741"/>
    </source>
</evidence>
<feature type="domain" description="RecA family profile 2" evidence="9">
    <location>
        <begin position="244"/>
        <end position="318"/>
    </location>
</feature>
<organism evidence="10 11">
    <name type="scientific">Aristolochia fimbriata</name>
    <name type="common">White veined hardy Dutchman's pipe vine</name>
    <dbReference type="NCBI Taxonomy" id="158543"/>
    <lineage>
        <taxon>Eukaryota</taxon>
        <taxon>Viridiplantae</taxon>
        <taxon>Streptophyta</taxon>
        <taxon>Embryophyta</taxon>
        <taxon>Tracheophyta</taxon>
        <taxon>Spermatophyta</taxon>
        <taxon>Magnoliopsida</taxon>
        <taxon>Magnoliidae</taxon>
        <taxon>Piperales</taxon>
        <taxon>Aristolochiaceae</taxon>
        <taxon>Aristolochia</taxon>
    </lineage>
</organism>
<dbReference type="NCBIfam" id="TIGR02012">
    <property type="entry name" value="tigrfam_recA"/>
    <property type="match status" value="1"/>
</dbReference>
<evidence type="ECO:0000313" key="11">
    <source>
        <dbReference type="Proteomes" id="UP000825729"/>
    </source>
</evidence>
<name>A0AAV7F5F3_ARIFI</name>
<keyword evidence="3 5" id="KW-0067">ATP-binding</keyword>
<dbReference type="Gene3D" id="3.40.50.300">
    <property type="entry name" value="P-loop containing nucleotide triphosphate hydrolases"/>
    <property type="match status" value="1"/>
</dbReference>
<dbReference type="PRINTS" id="PR00142">
    <property type="entry name" value="RECA"/>
</dbReference>
<feature type="compositionally biased region" description="Polar residues" evidence="7">
    <location>
        <begin position="20"/>
        <end position="29"/>
    </location>
</feature>
<keyword evidence="2 5" id="KW-0547">Nucleotide-binding</keyword>
<evidence type="ECO:0000256" key="3">
    <source>
        <dbReference type="ARBA" id="ARBA00022840"/>
    </source>
</evidence>